<evidence type="ECO:0000256" key="4">
    <source>
        <dbReference type="ARBA" id="ARBA00022512"/>
    </source>
</evidence>
<dbReference type="AlphaFoldDB" id="A0A1S3EFT2"/>
<reference evidence="7" key="1">
    <citation type="journal article" date="2013" name="Nat. Biotechnol.">
        <title>Draft genome sequence of chickpea (Cicer arietinum) provides a resource for trait improvement.</title>
        <authorList>
            <person name="Varshney R.K."/>
            <person name="Song C."/>
            <person name="Saxena R.K."/>
            <person name="Azam S."/>
            <person name="Yu S."/>
            <person name="Sharpe A.G."/>
            <person name="Cannon S."/>
            <person name="Baek J."/>
            <person name="Rosen B.D."/>
            <person name="Tar'an B."/>
            <person name="Millan T."/>
            <person name="Zhang X."/>
            <person name="Ramsay L.D."/>
            <person name="Iwata A."/>
            <person name="Wang Y."/>
            <person name="Nelson W."/>
            <person name="Farmer A.D."/>
            <person name="Gaur P.M."/>
            <person name="Soderlund C."/>
            <person name="Penmetsa R.V."/>
            <person name="Xu C."/>
            <person name="Bharti A.K."/>
            <person name="He W."/>
            <person name="Winter P."/>
            <person name="Zhao S."/>
            <person name="Hane J.K."/>
            <person name="Carrasquilla-Garcia N."/>
            <person name="Condie J.A."/>
            <person name="Upadhyaya H.D."/>
            <person name="Luo M.C."/>
            <person name="Thudi M."/>
            <person name="Gowda C.L."/>
            <person name="Singh N.P."/>
            <person name="Lichtenzveig J."/>
            <person name="Gali K.K."/>
            <person name="Rubio J."/>
            <person name="Nadarajan N."/>
            <person name="Dolezel J."/>
            <person name="Bansal K.C."/>
            <person name="Xu X."/>
            <person name="Edwards D."/>
            <person name="Zhang G."/>
            <person name="Kahl G."/>
            <person name="Gil J."/>
            <person name="Singh K.B."/>
            <person name="Datta S.K."/>
            <person name="Jackson S.A."/>
            <person name="Wang J."/>
            <person name="Cook D.R."/>
        </authorList>
    </citation>
    <scope>NUCLEOTIDE SEQUENCE [LARGE SCALE GENOMIC DNA]</scope>
    <source>
        <strain evidence="7">cv. CDC Frontier</strain>
    </source>
</reference>
<organism evidence="7 8">
    <name type="scientific">Cicer arietinum</name>
    <name type="common">Chickpea</name>
    <name type="synonym">Garbanzo</name>
    <dbReference type="NCBI Taxonomy" id="3827"/>
    <lineage>
        <taxon>Eukaryota</taxon>
        <taxon>Viridiplantae</taxon>
        <taxon>Streptophyta</taxon>
        <taxon>Embryophyta</taxon>
        <taxon>Tracheophyta</taxon>
        <taxon>Spermatophyta</taxon>
        <taxon>Magnoliopsida</taxon>
        <taxon>eudicotyledons</taxon>
        <taxon>Gunneridae</taxon>
        <taxon>Pentapetalae</taxon>
        <taxon>rosids</taxon>
        <taxon>fabids</taxon>
        <taxon>Fabales</taxon>
        <taxon>Fabaceae</taxon>
        <taxon>Papilionoideae</taxon>
        <taxon>50 kb inversion clade</taxon>
        <taxon>NPAAA clade</taxon>
        <taxon>Hologalegina</taxon>
        <taxon>IRL clade</taxon>
        <taxon>Cicereae</taxon>
        <taxon>Cicer</taxon>
    </lineage>
</organism>
<comment type="function">
    <text evidence="1 6">Hydrolyzes acetyl esters in homogalacturonan regions of pectin. In type I primary cell wall, galacturonic acid residues of pectin can be acetylated at the O-2 and O-3 positions. Decreasing the degree of acetylation of pectin gels in vitro alters their physical properties.</text>
</comment>
<evidence type="ECO:0000313" key="8">
    <source>
        <dbReference type="RefSeq" id="XP_004509652.1"/>
    </source>
</evidence>
<dbReference type="PANTHER" id="PTHR21562">
    <property type="entry name" value="NOTUM-RELATED"/>
    <property type="match status" value="1"/>
</dbReference>
<dbReference type="STRING" id="3827.A0A1S3EFT2"/>
<keyword evidence="5 6" id="KW-0961">Cell wall biogenesis/degradation</keyword>
<comment type="subcellular location">
    <subcellularLocation>
        <location evidence="2 6">Secreted</location>
        <location evidence="2 6">Cell wall</location>
    </subcellularLocation>
</comment>
<sequence length="104" mass="11899">MRLSQKTRRGSSSFIEKEIPFPGILRNKAEENLDFFNWNTVKLFYCDGGSFTGDGEDQCFFPQNLINSVRTPLFLLNATYDSCQMYNFGCKPWGFPANLANSYA</sequence>
<name>A0A1S3EFT2_CICAR</name>
<evidence type="ECO:0000313" key="7">
    <source>
        <dbReference type="Proteomes" id="UP000087171"/>
    </source>
</evidence>
<dbReference type="eggNOG" id="KOG4287">
    <property type="taxonomic scope" value="Eukaryota"/>
</dbReference>
<comment type="similarity">
    <text evidence="3 6">Belongs to the pectinacetylesterase family.</text>
</comment>
<dbReference type="RefSeq" id="XP_012573822.1">
    <property type="nucleotide sequence ID" value="XM_012718368.2"/>
</dbReference>
<dbReference type="RefSeq" id="XP_012573819.1">
    <property type="nucleotide sequence ID" value="XM_012718365.2"/>
</dbReference>
<dbReference type="RefSeq" id="XP_012573823.1">
    <property type="nucleotide sequence ID" value="XM_012718369.2"/>
</dbReference>
<gene>
    <name evidence="8 9 10 11 12 13" type="primary">LOC101508278</name>
</gene>
<evidence type="ECO:0000313" key="10">
    <source>
        <dbReference type="RefSeq" id="XP_012573819.1"/>
    </source>
</evidence>
<dbReference type="RefSeq" id="XP_073220150.1">
    <property type="nucleotide sequence ID" value="XM_073364049.1"/>
</dbReference>
<dbReference type="GO" id="GO:0071555">
    <property type="term" value="P:cell wall organization"/>
    <property type="evidence" value="ECO:0007669"/>
    <property type="project" value="UniProtKB-KW"/>
</dbReference>
<protein>
    <recommendedName>
        <fullName evidence="6">Pectin acetylesterase</fullName>
        <ecNumber evidence="6">3.1.1.-</ecNumber>
    </recommendedName>
</protein>
<evidence type="ECO:0000313" key="12">
    <source>
        <dbReference type="RefSeq" id="XP_012573822.1"/>
    </source>
</evidence>
<dbReference type="Proteomes" id="UP000087171">
    <property type="component" value="Chromosome Ca7"/>
</dbReference>
<dbReference type="OrthoDB" id="2015280at2759"/>
<dbReference type="RefSeq" id="XP_012573820.1">
    <property type="nucleotide sequence ID" value="XM_012718366.2"/>
</dbReference>
<evidence type="ECO:0000256" key="1">
    <source>
        <dbReference type="ARBA" id="ARBA00003534"/>
    </source>
</evidence>
<evidence type="ECO:0000256" key="3">
    <source>
        <dbReference type="ARBA" id="ARBA00005784"/>
    </source>
</evidence>
<keyword evidence="7" id="KW-1185">Reference proteome</keyword>
<dbReference type="InterPro" id="IPR004963">
    <property type="entry name" value="PAE/NOTUM"/>
</dbReference>
<dbReference type="KEGG" id="cam:101508278"/>
<dbReference type="Pfam" id="PF03283">
    <property type="entry name" value="PAE"/>
    <property type="match status" value="2"/>
</dbReference>
<evidence type="ECO:0000256" key="2">
    <source>
        <dbReference type="ARBA" id="ARBA00004191"/>
    </source>
</evidence>
<dbReference type="GO" id="GO:0009505">
    <property type="term" value="C:plant-type cell wall"/>
    <property type="evidence" value="ECO:0007669"/>
    <property type="project" value="TreeGrafter"/>
</dbReference>
<dbReference type="GeneID" id="101508278"/>
<dbReference type="PaxDb" id="3827-XP_004509650.1"/>
<evidence type="ECO:0000256" key="6">
    <source>
        <dbReference type="RuleBase" id="RU363114"/>
    </source>
</evidence>
<dbReference type="EC" id="3.1.1.-" evidence="6"/>
<dbReference type="RefSeq" id="XP_004509652.1">
    <property type="nucleotide sequence ID" value="XM_004509595.3"/>
</dbReference>
<evidence type="ECO:0000313" key="11">
    <source>
        <dbReference type="RefSeq" id="XP_012573820.1"/>
    </source>
</evidence>
<reference evidence="8 9" key="2">
    <citation type="submission" date="2025-04" db="UniProtKB">
        <authorList>
            <consortium name="RefSeq"/>
        </authorList>
    </citation>
    <scope>IDENTIFICATION</scope>
    <source>
        <tissue evidence="8 9">Etiolated seedlings</tissue>
    </source>
</reference>
<dbReference type="PANTHER" id="PTHR21562:SF5">
    <property type="entry name" value="PECTIN ACETYLESTERASE 12"/>
    <property type="match status" value="1"/>
</dbReference>
<keyword evidence="6" id="KW-0964">Secreted</keyword>
<keyword evidence="6" id="KW-0378">Hydrolase</keyword>
<dbReference type="RefSeq" id="XP_073220151.1">
    <property type="nucleotide sequence ID" value="XM_073364050.1"/>
</dbReference>
<proteinExistence type="inferred from homology"/>
<evidence type="ECO:0000313" key="9">
    <source>
        <dbReference type="RefSeq" id="XP_004509654.1"/>
    </source>
</evidence>
<dbReference type="GO" id="GO:0052793">
    <property type="term" value="F:pectin acetylesterase activity"/>
    <property type="evidence" value="ECO:0007669"/>
    <property type="project" value="TreeGrafter"/>
</dbReference>
<dbReference type="RefSeq" id="XP_004509654.1">
    <property type="nucleotide sequence ID" value="XM_004509597.3"/>
</dbReference>
<keyword evidence="4 6" id="KW-0134">Cell wall</keyword>
<evidence type="ECO:0000313" key="13">
    <source>
        <dbReference type="RefSeq" id="XP_012573823.1"/>
    </source>
</evidence>
<evidence type="ECO:0000256" key="5">
    <source>
        <dbReference type="ARBA" id="ARBA00023316"/>
    </source>
</evidence>
<accession>A0A1S3EFT2</accession>